<keyword evidence="3" id="KW-1185">Reference proteome</keyword>
<evidence type="ECO:0000259" key="1">
    <source>
        <dbReference type="Pfam" id="PF00646"/>
    </source>
</evidence>
<reference evidence="2" key="1">
    <citation type="submission" date="2021-12" db="EMBL/GenBank/DDBJ databases">
        <authorList>
            <person name="Zaccaron A."/>
            <person name="Stergiopoulos I."/>
        </authorList>
    </citation>
    <scope>NUCLEOTIDE SEQUENCE</scope>
    <source>
        <strain evidence="2">Race5_Kim</strain>
    </source>
</reference>
<dbReference type="SUPFAM" id="SSF81383">
    <property type="entry name" value="F-box domain"/>
    <property type="match status" value="1"/>
</dbReference>
<dbReference type="Proteomes" id="UP000756132">
    <property type="component" value="Chromosome 7"/>
</dbReference>
<dbReference type="Pfam" id="PF00646">
    <property type="entry name" value="F-box"/>
    <property type="match status" value="1"/>
</dbReference>
<proteinExistence type="predicted"/>
<dbReference type="GeneID" id="71989843"/>
<feature type="domain" description="F-box" evidence="1">
    <location>
        <begin position="18"/>
        <end position="49"/>
    </location>
</feature>
<sequence length="277" mass="30475">MASASSESALASVINTAELLENILLHLPPADVVRSRQVHSIWKEAIAASPVLRQHIFLDPKPLKELIFFDGEPGSFSSGSCRLSHNLKDLSEGGHRVISLHPALEKIDAVGLSCFDSTHKSVSFSLDLRRLYKSAPGEWRHMSATNPLVPRVIVAVGGEPVYIVSTREGVTMGDLFDKVMELDDGLLRYSTRIWGEVPQCVSDDSGWVIQARKAARAEKYDSSRTSENAPSAVSLQGGGEWEAFGVEEFGVDEFEADEFGSFDLEDDGYYDEYTEGY</sequence>
<dbReference type="RefSeq" id="XP_047764321.1">
    <property type="nucleotide sequence ID" value="XM_047909113.1"/>
</dbReference>
<dbReference type="AlphaFoldDB" id="A0A9Q8PCL4"/>
<evidence type="ECO:0000313" key="2">
    <source>
        <dbReference type="EMBL" id="UJO19955.1"/>
    </source>
</evidence>
<dbReference type="InterPro" id="IPR036047">
    <property type="entry name" value="F-box-like_dom_sf"/>
</dbReference>
<evidence type="ECO:0000313" key="3">
    <source>
        <dbReference type="Proteomes" id="UP000756132"/>
    </source>
</evidence>
<organism evidence="2 3">
    <name type="scientific">Passalora fulva</name>
    <name type="common">Tomato leaf mold</name>
    <name type="synonym">Cladosporium fulvum</name>
    <dbReference type="NCBI Taxonomy" id="5499"/>
    <lineage>
        <taxon>Eukaryota</taxon>
        <taxon>Fungi</taxon>
        <taxon>Dikarya</taxon>
        <taxon>Ascomycota</taxon>
        <taxon>Pezizomycotina</taxon>
        <taxon>Dothideomycetes</taxon>
        <taxon>Dothideomycetidae</taxon>
        <taxon>Mycosphaerellales</taxon>
        <taxon>Mycosphaerellaceae</taxon>
        <taxon>Fulvia</taxon>
    </lineage>
</organism>
<dbReference type="CDD" id="cd09917">
    <property type="entry name" value="F-box_SF"/>
    <property type="match status" value="1"/>
</dbReference>
<dbReference type="InterPro" id="IPR001810">
    <property type="entry name" value="F-box_dom"/>
</dbReference>
<dbReference type="EMBL" id="CP090169">
    <property type="protein sequence ID" value="UJO19955.1"/>
    <property type="molecule type" value="Genomic_DNA"/>
</dbReference>
<dbReference type="KEGG" id="ffu:CLAFUR5_09965"/>
<reference evidence="2" key="2">
    <citation type="journal article" date="2022" name="Microb. Genom.">
        <title>A chromosome-scale genome assembly of the tomato pathogen Cladosporium fulvum reveals a compartmentalized genome architecture and the presence of a dispensable chromosome.</title>
        <authorList>
            <person name="Zaccaron A.Z."/>
            <person name="Chen L.H."/>
            <person name="Samaras A."/>
            <person name="Stergiopoulos I."/>
        </authorList>
    </citation>
    <scope>NUCLEOTIDE SEQUENCE</scope>
    <source>
        <strain evidence="2">Race5_Kim</strain>
    </source>
</reference>
<name>A0A9Q8PCL4_PASFU</name>
<gene>
    <name evidence="2" type="ORF">CLAFUR5_09965</name>
</gene>
<protein>
    <recommendedName>
        <fullName evidence="1">F-box domain-containing protein</fullName>
    </recommendedName>
</protein>
<accession>A0A9Q8PCL4</accession>
<dbReference type="OrthoDB" id="3643498at2759"/>